<evidence type="ECO:0000259" key="4">
    <source>
        <dbReference type="Pfam" id="PF01266"/>
    </source>
</evidence>
<proteinExistence type="predicted"/>
<name>A0A1V9Y8K9_9STRA</name>
<dbReference type="InterPro" id="IPR036188">
    <property type="entry name" value="FAD/NAD-bd_sf"/>
</dbReference>
<keyword evidence="6" id="KW-1185">Reference proteome</keyword>
<protein>
    <submittedName>
        <fullName evidence="5">D-amino acid dehydrogenase small subunit</fullName>
    </submittedName>
</protein>
<keyword evidence="3" id="KW-0472">Membrane</keyword>
<feature type="region of interest" description="Disordered" evidence="2">
    <location>
        <begin position="1"/>
        <end position="21"/>
    </location>
</feature>
<keyword evidence="3" id="KW-1133">Transmembrane helix</keyword>
<dbReference type="PANTHER" id="PTHR13847:SF289">
    <property type="entry name" value="GLYCINE OXIDASE"/>
    <property type="match status" value="1"/>
</dbReference>
<dbReference type="AlphaFoldDB" id="A0A1V9Y8K9"/>
<dbReference type="Gene3D" id="3.30.9.10">
    <property type="entry name" value="D-Amino Acid Oxidase, subunit A, domain 2"/>
    <property type="match status" value="1"/>
</dbReference>
<comment type="caution">
    <text evidence="5">The sequence shown here is derived from an EMBL/GenBank/DDBJ whole genome shotgun (WGS) entry which is preliminary data.</text>
</comment>
<dbReference type="InterPro" id="IPR006076">
    <property type="entry name" value="FAD-dep_OxRdtase"/>
</dbReference>
<gene>
    <name evidence="5" type="ORF">THRCLA_11219</name>
</gene>
<keyword evidence="3" id="KW-0812">Transmembrane</keyword>
<sequence length="457" mass="50648">MSANKTHRKSAAMRGLETPPRSAQCPQRVVVLGGGIIGLSTAYYLAKRGHEVLCIEKESQVGMLASFKNGSFFDSTLYSSWADFSAVYRKQTHSTKSKKSAFRIEAAAWMDPAFWAWGLKFMKNSTSRRAKENGRKIRDLGFYSQRKLQELIRMHPELEEAMEQTAQGTLELFESTGERDEVMHSDRIFHCLENRIPLQPLEAGEAACLEPALNPKVLSPGAMYSSTGTNGDVHKTCVALWNLCRQQGVMFRFDTEITDILVVDNHVVAVQAQNGDLIEGDSFVLALGNNTPRVARLAGVKLPMYPVKGYVLSVPRNTESSAPPLQCNVYAGGNALVSPMRDNTMRISGGADFAGFNYKSDPKRVAWLFQQAKALFPDNYFDESKLESHVCLRPVSADDVPFIGQTMVENLYVNSGHGSKGWTLSFGSAALLADHISGRTPEINIEKFSPLRFGLFR</sequence>
<dbReference type="Gene3D" id="3.50.50.60">
    <property type="entry name" value="FAD/NAD(P)-binding domain"/>
    <property type="match status" value="2"/>
</dbReference>
<dbReference type="Proteomes" id="UP000243217">
    <property type="component" value="Unassembled WGS sequence"/>
</dbReference>
<dbReference type="PANTHER" id="PTHR13847">
    <property type="entry name" value="SARCOSINE DEHYDROGENASE-RELATED"/>
    <property type="match status" value="1"/>
</dbReference>
<dbReference type="GO" id="GO:0016491">
    <property type="term" value="F:oxidoreductase activity"/>
    <property type="evidence" value="ECO:0007669"/>
    <property type="project" value="UniProtKB-KW"/>
</dbReference>
<dbReference type="OrthoDB" id="498204at2759"/>
<dbReference type="EMBL" id="JNBS01004854">
    <property type="protein sequence ID" value="OQR82008.1"/>
    <property type="molecule type" value="Genomic_DNA"/>
</dbReference>
<dbReference type="SUPFAM" id="SSF51905">
    <property type="entry name" value="FAD/NAD(P)-binding domain"/>
    <property type="match status" value="1"/>
</dbReference>
<organism evidence="5 6">
    <name type="scientific">Thraustotheca clavata</name>
    <dbReference type="NCBI Taxonomy" id="74557"/>
    <lineage>
        <taxon>Eukaryota</taxon>
        <taxon>Sar</taxon>
        <taxon>Stramenopiles</taxon>
        <taxon>Oomycota</taxon>
        <taxon>Saprolegniomycetes</taxon>
        <taxon>Saprolegniales</taxon>
        <taxon>Achlyaceae</taxon>
        <taxon>Thraustotheca</taxon>
    </lineage>
</organism>
<evidence type="ECO:0000313" key="6">
    <source>
        <dbReference type="Proteomes" id="UP000243217"/>
    </source>
</evidence>
<evidence type="ECO:0000313" key="5">
    <source>
        <dbReference type="EMBL" id="OQR82008.1"/>
    </source>
</evidence>
<dbReference type="STRING" id="74557.A0A1V9Y8K9"/>
<dbReference type="GO" id="GO:0005737">
    <property type="term" value="C:cytoplasm"/>
    <property type="evidence" value="ECO:0007669"/>
    <property type="project" value="TreeGrafter"/>
</dbReference>
<dbReference type="Pfam" id="PF01266">
    <property type="entry name" value="DAO"/>
    <property type="match status" value="1"/>
</dbReference>
<reference evidence="5 6" key="1">
    <citation type="journal article" date="2014" name="Genome Biol. Evol.">
        <title>The secreted proteins of Achlya hypogyna and Thraustotheca clavata identify the ancestral oomycete secretome and reveal gene acquisitions by horizontal gene transfer.</title>
        <authorList>
            <person name="Misner I."/>
            <person name="Blouin N."/>
            <person name="Leonard G."/>
            <person name="Richards T.A."/>
            <person name="Lane C.E."/>
        </authorList>
    </citation>
    <scope>NUCLEOTIDE SEQUENCE [LARGE SCALE GENOMIC DNA]</scope>
    <source>
        <strain evidence="5 6">ATCC 34112</strain>
    </source>
</reference>
<feature type="compositionally biased region" description="Basic residues" evidence="2">
    <location>
        <begin position="1"/>
        <end position="11"/>
    </location>
</feature>
<accession>A0A1V9Y8K9</accession>
<dbReference type="SUPFAM" id="SSF54373">
    <property type="entry name" value="FAD-linked reductases, C-terminal domain"/>
    <property type="match status" value="1"/>
</dbReference>
<evidence type="ECO:0000256" key="2">
    <source>
        <dbReference type="SAM" id="MobiDB-lite"/>
    </source>
</evidence>
<evidence type="ECO:0000256" key="3">
    <source>
        <dbReference type="SAM" id="Phobius"/>
    </source>
</evidence>
<feature type="domain" description="FAD dependent oxidoreductase" evidence="4">
    <location>
        <begin position="28"/>
        <end position="434"/>
    </location>
</feature>
<evidence type="ECO:0000256" key="1">
    <source>
        <dbReference type="ARBA" id="ARBA00023002"/>
    </source>
</evidence>
<keyword evidence="1" id="KW-0560">Oxidoreductase</keyword>
<feature type="transmembrane region" description="Helical" evidence="3">
    <location>
        <begin position="29"/>
        <end position="46"/>
    </location>
</feature>